<dbReference type="InterPro" id="IPR050324">
    <property type="entry name" value="CDP-alcohol_PTase-I"/>
</dbReference>
<dbReference type="AlphaFoldDB" id="A0A5A9PS21"/>
<sequence>MAGVFSRLNMFKLGCRCVKLSRKTLTRAAAPAQTMRRYSSYRGLFGLLFDIDGVLVRGRTPIPAAKQCFRNLVDGNGNFKVPVVFVTNAGNSMRQTKAEQLSHLLEVEDGLLMSTGVTGAGDAVSQSPAGFHSVSRHVRPGVRTGTRCGSRTQFVLDYINSSVGFKNVVTIDMLREAYPLLDTVDHNRRPKEMNPPSKDLPPIEAVVLFGEPIRWETNLQLITDVLLSNGRPGNPVTSLHYPHIPLLACNMDLLWMAEAKNPRFGHGMFLVCLENIYKKITGCELKYEALIGKPSVVTYNYAELLIRQQAENLGWTQPVERLYAIGDNPMSDIYGANLYNRYLKAINHTRAQAQAHAGDIPYDVFDDAKRSGEVSVGGSFEHRLPEGCSSILVCTGVYNPDQQDLPSDPEQTVTEQQIFHGHRDFHFDPSLTQPSFLVQDVREGVERVFQLEGWPLE</sequence>
<dbReference type="InterPro" id="IPR036412">
    <property type="entry name" value="HAD-like_sf"/>
</dbReference>
<dbReference type="Pfam" id="PF13344">
    <property type="entry name" value="Hydrolase_6"/>
    <property type="match status" value="1"/>
</dbReference>
<dbReference type="GO" id="GO:0005739">
    <property type="term" value="C:mitochondrion"/>
    <property type="evidence" value="ECO:0007669"/>
    <property type="project" value="TreeGrafter"/>
</dbReference>
<dbReference type="PANTHER" id="PTHR14269:SF17">
    <property type="entry name" value="HALOACID DEHALOGENASE-LIKE HYDROLASE DOMAIN-CONTAINING 5"/>
    <property type="match status" value="1"/>
</dbReference>
<dbReference type="InterPro" id="IPR006353">
    <property type="entry name" value="HAD-SF_hydro_IIA_CECR5"/>
</dbReference>
<reference evidence="1 2" key="1">
    <citation type="journal article" date="2019" name="Mol. Ecol. Resour.">
        <title>Chromosome-level genome assembly of Triplophysa tibetana, a fish adapted to the harsh high-altitude environment of the Tibetan Plateau.</title>
        <authorList>
            <person name="Yang X."/>
            <person name="Liu H."/>
            <person name="Ma Z."/>
            <person name="Zou Y."/>
            <person name="Zou M."/>
            <person name="Mao Y."/>
            <person name="Li X."/>
            <person name="Wang H."/>
            <person name="Chen T."/>
            <person name="Wang W."/>
            <person name="Yang R."/>
        </authorList>
    </citation>
    <scope>NUCLEOTIDE SEQUENCE [LARGE SCALE GENOMIC DNA]</scope>
    <source>
        <strain evidence="1">TTIB1903HZAU</strain>
        <tissue evidence="1">Muscle</tissue>
    </source>
</reference>
<evidence type="ECO:0000313" key="1">
    <source>
        <dbReference type="EMBL" id="KAA0724703.1"/>
    </source>
</evidence>
<dbReference type="InterPro" id="IPR006357">
    <property type="entry name" value="HAD-SF_hydro_IIA"/>
</dbReference>
<proteinExistence type="predicted"/>
<dbReference type="Gene3D" id="3.40.50.1000">
    <property type="entry name" value="HAD superfamily/HAD-like"/>
    <property type="match status" value="2"/>
</dbReference>
<dbReference type="NCBIfam" id="TIGR01456">
    <property type="entry name" value="CECR5"/>
    <property type="match status" value="1"/>
</dbReference>
<dbReference type="InterPro" id="IPR023214">
    <property type="entry name" value="HAD_sf"/>
</dbReference>
<dbReference type="GO" id="GO:0046474">
    <property type="term" value="P:glycerophospholipid biosynthetic process"/>
    <property type="evidence" value="ECO:0007669"/>
    <property type="project" value="TreeGrafter"/>
</dbReference>
<dbReference type="Proteomes" id="UP000324632">
    <property type="component" value="Chromosome 2"/>
</dbReference>
<organism evidence="1 2">
    <name type="scientific">Triplophysa tibetana</name>
    <dbReference type="NCBI Taxonomy" id="1572043"/>
    <lineage>
        <taxon>Eukaryota</taxon>
        <taxon>Metazoa</taxon>
        <taxon>Chordata</taxon>
        <taxon>Craniata</taxon>
        <taxon>Vertebrata</taxon>
        <taxon>Euteleostomi</taxon>
        <taxon>Actinopterygii</taxon>
        <taxon>Neopterygii</taxon>
        <taxon>Teleostei</taxon>
        <taxon>Ostariophysi</taxon>
        <taxon>Cypriniformes</taxon>
        <taxon>Nemacheilidae</taxon>
        <taxon>Triplophysa</taxon>
    </lineage>
</organism>
<dbReference type="SUPFAM" id="SSF56784">
    <property type="entry name" value="HAD-like"/>
    <property type="match status" value="1"/>
</dbReference>
<name>A0A5A9PS21_9TELE</name>
<keyword evidence="2" id="KW-1185">Reference proteome</keyword>
<dbReference type="NCBIfam" id="TIGR01460">
    <property type="entry name" value="HAD-SF-IIA"/>
    <property type="match status" value="1"/>
</dbReference>
<dbReference type="EMBL" id="SOYY01000002">
    <property type="protein sequence ID" value="KAA0724703.1"/>
    <property type="molecule type" value="Genomic_DNA"/>
</dbReference>
<accession>A0A5A9PS21</accession>
<dbReference type="GO" id="GO:0016787">
    <property type="term" value="F:hydrolase activity"/>
    <property type="evidence" value="ECO:0007669"/>
    <property type="project" value="UniProtKB-KW"/>
</dbReference>
<dbReference type="PANTHER" id="PTHR14269">
    <property type="entry name" value="CDP-DIACYLGLYCEROL--GLYCEROL-3-PHOSPHATE 3-PHOSPHATIDYLTRANSFERASE-RELATED"/>
    <property type="match status" value="1"/>
</dbReference>
<evidence type="ECO:0000313" key="2">
    <source>
        <dbReference type="Proteomes" id="UP000324632"/>
    </source>
</evidence>
<protein>
    <submittedName>
        <fullName evidence="1">Haloacid dehalogenase-like hydrolase domain-containing 5</fullName>
    </submittedName>
</protein>
<keyword evidence="1" id="KW-0378">Hydrolase</keyword>
<gene>
    <name evidence="1" type="ORF">E1301_Tti015259</name>
</gene>
<comment type="caution">
    <text evidence="1">The sequence shown here is derived from an EMBL/GenBank/DDBJ whole genome shotgun (WGS) entry which is preliminary data.</text>
</comment>